<dbReference type="Pfam" id="PF12680">
    <property type="entry name" value="SnoaL_2"/>
    <property type="match status" value="1"/>
</dbReference>
<gene>
    <name evidence="2" type="ORF">KDAU_71070</name>
</gene>
<comment type="caution">
    <text evidence="2">The sequence shown here is derived from an EMBL/GenBank/DDBJ whole genome shotgun (WGS) entry which is preliminary data.</text>
</comment>
<protein>
    <recommendedName>
        <fullName evidence="1">SnoaL-like domain-containing protein</fullName>
    </recommendedName>
</protein>
<dbReference type="SUPFAM" id="SSF54427">
    <property type="entry name" value="NTF2-like"/>
    <property type="match status" value="1"/>
</dbReference>
<dbReference type="EMBL" id="BIFQ01000002">
    <property type="protein sequence ID" value="GCE09778.1"/>
    <property type="molecule type" value="Genomic_DNA"/>
</dbReference>
<dbReference type="InterPro" id="IPR037401">
    <property type="entry name" value="SnoaL-like"/>
</dbReference>
<evidence type="ECO:0000259" key="1">
    <source>
        <dbReference type="Pfam" id="PF12680"/>
    </source>
</evidence>
<dbReference type="RefSeq" id="WP_126602509.1">
    <property type="nucleotide sequence ID" value="NZ_BIFQ01000002.1"/>
</dbReference>
<dbReference type="Proteomes" id="UP000287224">
    <property type="component" value="Unassembled WGS sequence"/>
</dbReference>
<organism evidence="2 3">
    <name type="scientific">Dictyobacter aurantiacus</name>
    <dbReference type="NCBI Taxonomy" id="1936993"/>
    <lineage>
        <taxon>Bacteria</taxon>
        <taxon>Bacillati</taxon>
        <taxon>Chloroflexota</taxon>
        <taxon>Ktedonobacteria</taxon>
        <taxon>Ktedonobacterales</taxon>
        <taxon>Dictyobacteraceae</taxon>
        <taxon>Dictyobacter</taxon>
    </lineage>
</organism>
<evidence type="ECO:0000313" key="2">
    <source>
        <dbReference type="EMBL" id="GCE09778.1"/>
    </source>
</evidence>
<name>A0A401ZS90_9CHLR</name>
<sequence>MSKNTITELFLIVDSRDWDKMISVFCPNIVYERPGYAPIVGIDQLLHFYQHERVIASGKHDLEHIVIDRHRGSCWGRFLGVKKDGTDIDELFADVYIFEDEKIKERRSYFFRPAI</sequence>
<accession>A0A401ZS90</accession>
<dbReference type="Gene3D" id="3.10.450.50">
    <property type="match status" value="1"/>
</dbReference>
<dbReference type="AlphaFoldDB" id="A0A401ZS90"/>
<dbReference type="OrthoDB" id="4772778at2"/>
<proteinExistence type="predicted"/>
<keyword evidence="3" id="KW-1185">Reference proteome</keyword>
<evidence type="ECO:0000313" key="3">
    <source>
        <dbReference type="Proteomes" id="UP000287224"/>
    </source>
</evidence>
<feature type="domain" description="SnoaL-like" evidence="1">
    <location>
        <begin position="8"/>
        <end position="105"/>
    </location>
</feature>
<reference evidence="3" key="1">
    <citation type="submission" date="2018-12" db="EMBL/GenBank/DDBJ databases">
        <title>Tengunoibacter tsumagoiensis gen. nov., sp. nov., Dictyobacter kobayashii sp. nov., D. alpinus sp. nov., and D. joshuensis sp. nov. and description of Dictyobacteraceae fam. nov. within the order Ktedonobacterales isolated from Tengu-no-mugimeshi.</title>
        <authorList>
            <person name="Wang C.M."/>
            <person name="Zheng Y."/>
            <person name="Sakai Y."/>
            <person name="Toyoda A."/>
            <person name="Minakuchi Y."/>
            <person name="Abe K."/>
            <person name="Yokota A."/>
            <person name="Yabe S."/>
        </authorList>
    </citation>
    <scope>NUCLEOTIDE SEQUENCE [LARGE SCALE GENOMIC DNA]</scope>
    <source>
        <strain evidence="3">S-27</strain>
    </source>
</reference>
<dbReference type="InterPro" id="IPR032710">
    <property type="entry name" value="NTF2-like_dom_sf"/>
</dbReference>